<dbReference type="Proteomes" id="UP001186944">
    <property type="component" value="Unassembled WGS sequence"/>
</dbReference>
<accession>A0AA89C6N7</accession>
<reference evidence="2" key="1">
    <citation type="submission" date="2019-08" db="EMBL/GenBank/DDBJ databases">
        <title>The improved chromosome-level genome for the pearl oyster Pinctada fucata martensii using PacBio sequencing and Hi-C.</title>
        <authorList>
            <person name="Zheng Z."/>
        </authorList>
    </citation>
    <scope>NUCLEOTIDE SEQUENCE</scope>
    <source>
        <strain evidence="2">ZZ-2019</strain>
        <tissue evidence="2">Adductor muscle</tissue>
    </source>
</reference>
<dbReference type="EMBL" id="VSWD01000005">
    <property type="protein sequence ID" value="KAK3103034.1"/>
    <property type="molecule type" value="Genomic_DNA"/>
</dbReference>
<protein>
    <submittedName>
        <fullName evidence="2">Uncharacterized protein</fullName>
    </submittedName>
</protein>
<sequence length="433" mass="49663">MADPDKTDNFCDADNDVSDRKRSLSDVSESRSTPPKCKRHCSSSESSNEHSTPQAQKSFGTESDSDEDSLSIHIKQLTKMTSIELPPTLCQWERKHIENLNISVVYAPILRPLDLIQSGEINNREETEKIDELKKYVQKSPIMTNLRSLDHLYTSFSDLSSENLWEMAPNDDEKISMIPTWLPERHMTWFYRFHCQAQHFSNQLYLTLKRRENGCNIHKSHMQALFEAFASMFGLKSGLSSAPCVDIDTKRIMEWDVSGAADIVFPCKMYSPHQVVKQGTQHPSVVAVCKVQRDGPQMNQCDLQLNNRIQKKVKSDIVVSSPTSSEASLHQMPQHLDERIVGQHGGELLFHYPDTIKRGKICGLIVQETQVTFTMLEMSKDQYKDIVDGNIRRGSEDRPTLKFSKPYDYLKTEDREYVIEAFIKLAMLQRLII</sequence>
<feature type="region of interest" description="Disordered" evidence="1">
    <location>
        <begin position="1"/>
        <end position="68"/>
    </location>
</feature>
<keyword evidence="3" id="KW-1185">Reference proteome</keyword>
<comment type="caution">
    <text evidence="2">The sequence shown here is derived from an EMBL/GenBank/DDBJ whole genome shotgun (WGS) entry which is preliminary data.</text>
</comment>
<evidence type="ECO:0000256" key="1">
    <source>
        <dbReference type="SAM" id="MobiDB-lite"/>
    </source>
</evidence>
<name>A0AA89C6N7_PINIB</name>
<feature type="compositionally biased region" description="Polar residues" evidence="1">
    <location>
        <begin position="52"/>
        <end position="62"/>
    </location>
</feature>
<evidence type="ECO:0000313" key="2">
    <source>
        <dbReference type="EMBL" id="KAK3103034.1"/>
    </source>
</evidence>
<organism evidence="2 3">
    <name type="scientific">Pinctada imbricata</name>
    <name type="common">Atlantic pearl-oyster</name>
    <name type="synonym">Pinctada martensii</name>
    <dbReference type="NCBI Taxonomy" id="66713"/>
    <lineage>
        <taxon>Eukaryota</taxon>
        <taxon>Metazoa</taxon>
        <taxon>Spiralia</taxon>
        <taxon>Lophotrochozoa</taxon>
        <taxon>Mollusca</taxon>
        <taxon>Bivalvia</taxon>
        <taxon>Autobranchia</taxon>
        <taxon>Pteriomorphia</taxon>
        <taxon>Pterioida</taxon>
        <taxon>Pterioidea</taxon>
        <taxon>Pteriidae</taxon>
        <taxon>Pinctada</taxon>
    </lineage>
</organism>
<gene>
    <name evidence="2" type="ORF">FSP39_015928</name>
</gene>
<proteinExistence type="predicted"/>
<evidence type="ECO:0000313" key="3">
    <source>
        <dbReference type="Proteomes" id="UP001186944"/>
    </source>
</evidence>
<dbReference type="AlphaFoldDB" id="A0AA89C6N7"/>